<name>A0A1Y0B363_9LAMI</name>
<organism evidence="1">
    <name type="scientific">Utricularia reniformis</name>
    <dbReference type="NCBI Taxonomy" id="192314"/>
    <lineage>
        <taxon>Eukaryota</taxon>
        <taxon>Viridiplantae</taxon>
        <taxon>Streptophyta</taxon>
        <taxon>Embryophyta</taxon>
        <taxon>Tracheophyta</taxon>
        <taxon>Spermatophyta</taxon>
        <taxon>Magnoliopsida</taxon>
        <taxon>eudicotyledons</taxon>
        <taxon>Gunneridae</taxon>
        <taxon>Pentapetalae</taxon>
        <taxon>asterids</taxon>
        <taxon>lamiids</taxon>
        <taxon>Lamiales</taxon>
        <taxon>Lentibulariaceae</taxon>
        <taxon>Utricularia</taxon>
    </lineage>
</organism>
<proteinExistence type="predicted"/>
<accession>A0A1Y0B363</accession>
<evidence type="ECO:0000313" key="1">
    <source>
        <dbReference type="EMBL" id="ART31827.1"/>
    </source>
</evidence>
<dbReference type="EMBL" id="KY774314">
    <property type="protein sequence ID" value="ART31827.1"/>
    <property type="molecule type" value="Genomic_DNA"/>
</dbReference>
<sequence length="85" mass="9414">MLVTDPAFFHILSEPITPRDLSSYNCCLLGLFWTQSLTSLRGGLKLPNALVPGDQGRDLARAVYRGKVMLSFTVHCSRKESSLCL</sequence>
<geneLocation type="mitochondrion" evidence="1"/>
<reference evidence="1" key="1">
    <citation type="submission" date="2017-03" db="EMBL/GenBank/DDBJ databases">
        <title>The mitochondrial genome of the carnivorous plant Utricularia reniformis (Lentibulariaceae): structure, comparative analysis and evolutionary landmarks.</title>
        <authorList>
            <person name="Silva S.R."/>
            <person name="Alvarenga D.O."/>
            <person name="Michael T.P."/>
            <person name="Miranda V.F.O."/>
            <person name="Varani A.M."/>
        </authorList>
    </citation>
    <scope>NUCLEOTIDE SEQUENCE</scope>
</reference>
<keyword evidence="1" id="KW-0496">Mitochondrion</keyword>
<protein>
    <submittedName>
        <fullName evidence="1">Uncharacterized protein</fullName>
    </submittedName>
</protein>
<dbReference type="AlphaFoldDB" id="A0A1Y0B363"/>
<gene>
    <name evidence="1" type="ORF">AEK19_MT1643</name>
</gene>